<reference evidence="3 4" key="1">
    <citation type="submission" date="2018-08" db="EMBL/GenBank/DDBJ databases">
        <title>A genome reference for cultivated species of the human gut microbiota.</title>
        <authorList>
            <person name="Zou Y."/>
            <person name="Xue W."/>
            <person name="Luo G."/>
        </authorList>
    </citation>
    <scope>NUCLEOTIDE SEQUENCE [LARGE SCALE GENOMIC DNA]</scope>
    <source>
        <strain evidence="3 4">AM34-17</strain>
    </source>
</reference>
<dbReference type="RefSeq" id="WP_005650829.1">
    <property type="nucleotide sequence ID" value="NZ_BQNZ01000001.1"/>
</dbReference>
<dbReference type="InterPro" id="IPR032675">
    <property type="entry name" value="LRR_dom_sf"/>
</dbReference>
<keyword evidence="1" id="KW-0472">Membrane</keyword>
<organism evidence="3 4">
    <name type="scientific">Parabacteroides merdae</name>
    <dbReference type="NCBI Taxonomy" id="46503"/>
    <lineage>
        <taxon>Bacteria</taxon>
        <taxon>Pseudomonadati</taxon>
        <taxon>Bacteroidota</taxon>
        <taxon>Bacteroidia</taxon>
        <taxon>Bacteroidales</taxon>
        <taxon>Tannerellaceae</taxon>
        <taxon>Parabacteroides</taxon>
    </lineage>
</organism>
<dbReference type="AlphaFoldDB" id="A0A3R6B3A8"/>
<proteinExistence type="predicted"/>
<dbReference type="Gene3D" id="3.80.10.10">
    <property type="entry name" value="Ribonuclease Inhibitor"/>
    <property type="match status" value="1"/>
</dbReference>
<keyword evidence="1" id="KW-1133">Transmembrane helix</keyword>
<evidence type="ECO:0000313" key="2">
    <source>
        <dbReference type="EMBL" id="GKH70616.1"/>
    </source>
</evidence>
<dbReference type="NCBIfam" id="NF047539">
    <property type="entry name" value="XAC2610_fam"/>
    <property type="match status" value="1"/>
</dbReference>
<protein>
    <submittedName>
        <fullName evidence="3">Uncharacterized protein</fullName>
    </submittedName>
</protein>
<reference evidence="2" key="2">
    <citation type="submission" date="2022-01" db="EMBL/GenBank/DDBJ databases">
        <title>Novel bile acid biosynthetic pathways are enriched in the microbiome of centenarians.</title>
        <authorList>
            <person name="Sato Y."/>
            <person name="Atarashi K."/>
            <person name="Plichta R.D."/>
            <person name="Arai Y."/>
            <person name="Sasajima S."/>
            <person name="Kearney M.S."/>
            <person name="Suda W."/>
            <person name="Takeshita K."/>
            <person name="Sasaki T."/>
            <person name="Okamoto S."/>
            <person name="Skelly N.A."/>
            <person name="Okamura Y."/>
            <person name="Vlamakis H."/>
            <person name="Li Y."/>
            <person name="Tanoue T."/>
            <person name="Takei H."/>
            <person name="Nittono H."/>
            <person name="Narushima S."/>
            <person name="Irie J."/>
            <person name="Itoh H."/>
            <person name="Moriya K."/>
            <person name="Sugiura Y."/>
            <person name="Suematsu M."/>
            <person name="Moritoki N."/>
            <person name="Shibata S."/>
            <person name="Littman R.D."/>
            <person name="Fischbach A.M."/>
            <person name="Uwamino Y."/>
            <person name="Inoue T."/>
            <person name="Honda A."/>
            <person name="Hattori M."/>
            <person name="Murai T."/>
            <person name="Xavier J.R."/>
            <person name="Hirose N."/>
            <person name="Honda K."/>
        </authorList>
    </citation>
    <scope>NUCLEOTIDE SEQUENCE</scope>
    <source>
        <strain evidence="2">CE91-St3</strain>
    </source>
</reference>
<dbReference type="EMBL" id="QSII01000039">
    <property type="protein sequence ID" value="RHC79273.1"/>
    <property type="molecule type" value="Genomic_DNA"/>
</dbReference>
<dbReference type="Proteomes" id="UP001055114">
    <property type="component" value="Unassembled WGS sequence"/>
</dbReference>
<sequence>MQPKFYFKYKKLIKYVLGLLLIGLTFFVTISLEKSVIIDVSEVGTLNSLLSKYRKENIDSLVVTGKINEMDMITIQSTQIDTNKIISQEKKQKAYIAQEFKDLNFPRIYIKYKQPVNGYTVKVLWMPYTYNGKTCEAGKAVLYFESEDNHFYIQTRSYSDTAVYSHTNLKDGDILFWDYTPKKKDEILSEYSPFFFSDVDFDGEDELLINEHRGGSRGTNSYEVYKIHPYYAEIIKDAPFANLENGNTEFDLKNKTITSSFSDSAFESVTYIYKAIKQEKIEYGDPEPCYKFELVKVEFYYRHTECNEYKVYIKDGYKYKLIKDEIIPINQKDNYPKKRQ</sequence>
<feature type="transmembrane region" description="Helical" evidence="1">
    <location>
        <begin position="12"/>
        <end position="32"/>
    </location>
</feature>
<dbReference type="InterPro" id="IPR058087">
    <property type="entry name" value="XAC2610_dom"/>
</dbReference>
<keyword evidence="1" id="KW-0812">Transmembrane</keyword>
<accession>A0A3R6B3A8</accession>
<comment type="caution">
    <text evidence="3">The sequence shown here is derived from an EMBL/GenBank/DDBJ whole genome shotgun (WGS) entry which is preliminary data.</text>
</comment>
<evidence type="ECO:0000313" key="3">
    <source>
        <dbReference type="EMBL" id="RHC79273.1"/>
    </source>
</evidence>
<evidence type="ECO:0000313" key="4">
    <source>
        <dbReference type="Proteomes" id="UP000286260"/>
    </source>
</evidence>
<evidence type="ECO:0000256" key="1">
    <source>
        <dbReference type="SAM" id="Phobius"/>
    </source>
</evidence>
<gene>
    <name evidence="2" type="ORF">CE91St3_04790</name>
    <name evidence="3" type="ORF">DW828_18930</name>
</gene>
<dbReference type="EMBL" id="BQNZ01000001">
    <property type="protein sequence ID" value="GKH70616.1"/>
    <property type="molecule type" value="Genomic_DNA"/>
</dbReference>
<dbReference type="Proteomes" id="UP000286260">
    <property type="component" value="Unassembled WGS sequence"/>
</dbReference>
<name>A0A3R6B3A8_9BACT</name>